<feature type="domain" description="EF-hand" evidence="14">
    <location>
        <begin position="274"/>
        <end position="309"/>
    </location>
</feature>
<dbReference type="GO" id="GO:0015031">
    <property type="term" value="P:protein transport"/>
    <property type="evidence" value="ECO:0007669"/>
    <property type="project" value="UniProtKB-ARBA"/>
</dbReference>
<evidence type="ECO:0000256" key="13">
    <source>
        <dbReference type="SAM" id="SignalP"/>
    </source>
</evidence>
<comment type="caution">
    <text evidence="15">The sequence shown here is derived from an EMBL/GenBank/DDBJ whole genome shotgun (WGS) entry which is preliminary data.</text>
</comment>
<dbReference type="GO" id="GO:0005788">
    <property type="term" value="C:endoplasmic reticulum lumen"/>
    <property type="evidence" value="ECO:0007669"/>
    <property type="project" value="UniProtKB-SubCell"/>
</dbReference>
<sequence length="328" mass="37974">MTFRSNFILVVLLVLNVAFISVSTPAVMHTHSVRSSGEREEDGAFSPRGKKHHSDGQHHVEFDHEAILGSVKDAEEFDHLSEEESKRRLAILLKKMDLNQDGVISKTELHSWILRSFRMLSEEESQDRFEDTDENEDGKVTWEEYLTDTFGVKSNEIGEGEDEKLIRDDKTMFNFADKNKDGSLDKKEFLSFSHPEEQPEMFPLILKQTLEDKDKNNDGFLDFQEFIGEKGKDQDKEWLIAEKTRFDAEYDKDKDGRLNANEILSWMIPSNDEIAEEEVDHLFAECDDNGDDILSFEEVLDHYDIFVGSEATDYGDHLHNIHVFQDEL</sequence>
<dbReference type="Gene3D" id="1.10.238.10">
    <property type="entry name" value="EF-hand"/>
    <property type="match status" value="3"/>
</dbReference>
<feature type="domain" description="EF-hand" evidence="14">
    <location>
        <begin position="120"/>
        <end position="155"/>
    </location>
</feature>
<evidence type="ECO:0000313" key="15">
    <source>
        <dbReference type="EMBL" id="KAL0273804.1"/>
    </source>
</evidence>
<name>A0AAW2HV20_9NEOP</name>
<gene>
    <name evidence="15" type="ORF">PYX00_006391</name>
</gene>
<comment type="function">
    <text evidence="9">Probable molecular chaperone assisting protein biosynthesis and transport in the endoplasmic reticulum. Required for the proper biosynthesis and transport of pulmonary surfactant-associated protein A/SP-A, pulmonary surfactant-associated protein D/SP-D and the lipid transporter ABCA3. By regulating both the proper expression and the degradation through the endoplasmic reticulum-associated protein degradation pathway of these proteins plays a crucial role in pulmonary surfactant homeostasis. Has an anti-fibrotic activity by negatively regulating the secretion of type I and type III collagens. This calcium-binding protein also transiently associates with immature PCSK6 and regulates its secretion.</text>
</comment>
<evidence type="ECO:0000256" key="5">
    <source>
        <dbReference type="ARBA" id="ARBA00022824"/>
    </source>
</evidence>
<evidence type="ECO:0000256" key="10">
    <source>
        <dbReference type="ARBA" id="ARBA00063143"/>
    </source>
</evidence>
<comment type="subcellular location">
    <subcellularLocation>
        <location evidence="1">Endoplasmic reticulum lumen</location>
    </subcellularLocation>
</comment>
<dbReference type="PROSITE" id="PS00018">
    <property type="entry name" value="EF_HAND_1"/>
    <property type="match status" value="6"/>
</dbReference>
<comment type="subunit">
    <text evidence="10">Interacts with PCSK6 (immature form including the propeptide); probably involved in the maturation and the secretion of PCSK6.</text>
</comment>
<dbReference type="InterPro" id="IPR011992">
    <property type="entry name" value="EF-hand-dom_pair"/>
</dbReference>
<evidence type="ECO:0000256" key="12">
    <source>
        <dbReference type="SAM" id="MobiDB-lite"/>
    </source>
</evidence>
<evidence type="ECO:0000259" key="14">
    <source>
        <dbReference type="PROSITE" id="PS50222"/>
    </source>
</evidence>
<dbReference type="InterPro" id="IPR018247">
    <property type="entry name" value="EF_Hand_1_Ca_BS"/>
</dbReference>
<dbReference type="EMBL" id="JARGDH010000003">
    <property type="protein sequence ID" value="KAL0273804.1"/>
    <property type="molecule type" value="Genomic_DNA"/>
</dbReference>
<organism evidence="15">
    <name type="scientific">Menopon gallinae</name>
    <name type="common">poultry shaft louse</name>
    <dbReference type="NCBI Taxonomy" id="328185"/>
    <lineage>
        <taxon>Eukaryota</taxon>
        <taxon>Metazoa</taxon>
        <taxon>Ecdysozoa</taxon>
        <taxon>Arthropoda</taxon>
        <taxon>Hexapoda</taxon>
        <taxon>Insecta</taxon>
        <taxon>Pterygota</taxon>
        <taxon>Neoptera</taxon>
        <taxon>Paraneoptera</taxon>
        <taxon>Psocodea</taxon>
        <taxon>Troctomorpha</taxon>
        <taxon>Phthiraptera</taxon>
        <taxon>Amblycera</taxon>
        <taxon>Menoponidae</taxon>
        <taxon>Menopon</taxon>
    </lineage>
</organism>
<evidence type="ECO:0000256" key="11">
    <source>
        <dbReference type="ARBA" id="ARBA00072696"/>
    </source>
</evidence>
<keyword evidence="3 13" id="KW-0732">Signal</keyword>
<dbReference type="GO" id="GO:0005509">
    <property type="term" value="F:calcium ion binding"/>
    <property type="evidence" value="ECO:0007669"/>
    <property type="project" value="InterPro"/>
</dbReference>
<dbReference type="SMART" id="SM00054">
    <property type="entry name" value="EFh"/>
    <property type="match status" value="6"/>
</dbReference>
<dbReference type="FunFam" id="1.10.238.10:FF:000104">
    <property type="entry name" value="calumenin isoform X1"/>
    <property type="match status" value="1"/>
</dbReference>
<evidence type="ECO:0000256" key="1">
    <source>
        <dbReference type="ARBA" id="ARBA00004319"/>
    </source>
</evidence>
<evidence type="ECO:0000256" key="4">
    <source>
        <dbReference type="ARBA" id="ARBA00022737"/>
    </source>
</evidence>
<dbReference type="PANTHER" id="PTHR10827:SF95">
    <property type="entry name" value="LD34388P"/>
    <property type="match status" value="1"/>
</dbReference>
<dbReference type="CDD" id="cd16227">
    <property type="entry name" value="EFh_CREC_RCN2_like"/>
    <property type="match status" value="1"/>
</dbReference>
<keyword evidence="8" id="KW-0143">Chaperone</keyword>
<dbReference type="AlphaFoldDB" id="A0AAW2HV20"/>
<proteinExistence type="predicted"/>
<keyword evidence="5" id="KW-0256">Endoplasmic reticulum</keyword>
<dbReference type="PROSITE" id="PS50222">
    <property type="entry name" value="EF_HAND_2"/>
    <property type="match status" value="5"/>
</dbReference>
<evidence type="ECO:0000256" key="8">
    <source>
        <dbReference type="ARBA" id="ARBA00023186"/>
    </source>
</evidence>
<feature type="domain" description="EF-hand" evidence="14">
    <location>
        <begin position="84"/>
        <end position="119"/>
    </location>
</feature>
<evidence type="ECO:0000256" key="2">
    <source>
        <dbReference type="ARBA" id="ARBA00022723"/>
    </source>
</evidence>
<dbReference type="PANTHER" id="PTHR10827">
    <property type="entry name" value="RETICULOCALBIN"/>
    <property type="match status" value="1"/>
</dbReference>
<keyword evidence="4" id="KW-0677">Repeat</keyword>
<dbReference type="SUPFAM" id="SSF47473">
    <property type="entry name" value="EF-hand"/>
    <property type="match status" value="2"/>
</dbReference>
<dbReference type="InterPro" id="IPR002048">
    <property type="entry name" value="EF_hand_dom"/>
</dbReference>
<accession>A0AAW2HV20</accession>
<feature type="chain" id="PRO_5043777708" description="Reticulocalbin-3" evidence="13">
    <location>
        <begin position="23"/>
        <end position="328"/>
    </location>
</feature>
<feature type="signal peptide" evidence="13">
    <location>
        <begin position="1"/>
        <end position="22"/>
    </location>
</feature>
<keyword evidence="7" id="KW-0325">Glycoprotein</keyword>
<keyword evidence="2" id="KW-0479">Metal-binding</keyword>
<feature type="region of interest" description="Disordered" evidence="12">
    <location>
        <begin position="30"/>
        <end position="56"/>
    </location>
</feature>
<reference evidence="15" key="1">
    <citation type="journal article" date="2024" name="Gigascience">
        <title>Chromosome-level genome of the poultry shaft louse Menopon gallinae provides insight into the host-switching and adaptive evolution of parasitic lice.</title>
        <authorList>
            <person name="Xu Y."/>
            <person name="Ma L."/>
            <person name="Liu S."/>
            <person name="Liang Y."/>
            <person name="Liu Q."/>
            <person name="He Z."/>
            <person name="Tian L."/>
            <person name="Duan Y."/>
            <person name="Cai W."/>
            <person name="Li H."/>
            <person name="Song F."/>
        </authorList>
    </citation>
    <scope>NUCLEOTIDE SEQUENCE</scope>
    <source>
        <strain evidence="15">Cailab_2023a</strain>
    </source>
</reference>
<dbReference type="Pfam" id="PF13499">
    <property type="entry name" value="EF-hand_7"/>
    <property type="match status" value="3"/>
</dbReference>
<feature type="domain" description="EF-hand" evidence="14">
    <location>
        <begin position="164"/>
        <end position="199"/>
    </location>
</feature>
<evidence type="ECO:0000256" key="9">
    <source>
        <dbReference type="ARBA" id="ARBA00056975"/>
    </source>
</evidence>
<protein>
    <recommendedName>
        <fullName evidence="11">Reticulocalbin-3</fullName>
    </recommendedName>
</protein>
<evidence type="ECO:0000256" key="6">
    <source>
        <dbReference type="ARBA" id="ARBA00022837"/>
    </source>
</evidence>
<evidence type="ECO:0000256" key="7">
    <source>
        <dbReference type="ARBA" id="ARBA00023180"/>
    </source>
</evidence>
<evidence type="ECO:0000256" key="3">
    <source>
        <dbReference type="ARBA" id="ARBA00022729"/>
    </source>
</evidence>
<feature type="domain" description="EF-hand" evidence="14">
    <location>
        <begin position="248"/>
        <end position="273"/>
    </location>
</feature>
<keyword evidence="6" id="KW-0106">Calcium</keyword>